<dbReference type="EMBL" id="BARS01021154">
    <property type="protein sequence ID" value="GAG13864.1"/>
    <property type="molecule type" value="Genomic_DNA"/>
</dbReference>
<sequence>HRRSNIEIIADMLRVGENGAGKTEIMYSVNMSYTQIQKYLSFLIGHGFIDRLEVGNPMVTYQVTEKGLGLLRSIDTVLEVLDFKDAVDF</sequence>
<dbReference type="Gene3D" id="1.10.10.10">
    <property type="entry name" value="Winged helix-like DNA-binding domain superfamily/Winged helix DNA-binding domain"/>
    <property type="match status" value="1"/>
</dbReference>
<evidence type="ECO:0000259" key="1">
    <source>
        <dbReference type="Pfam" id="PF14947"/>
    </source>
</evidence>
<dbReference type="Pfam" id="PF14947">
    <property type="entry name" value="HTH_45"/>
    <property type="match status" value="1"/>
</dbReference>
<feature type="non-terminal residue" evidence="2">
    <location>
        <position position="1"/>
    </location>
</feature>
<accession>X0V6Q6</accession>
<evidence type="ECO:0000313" key="2">
    <source>
        <dbReference type="EMBL" id="GAG13864.1"/>
    </source>
</evidence>
<dbReference type="InterPro" id="IPR038723">
    <property type="entry name" value="ArnR1-like_HTH"/>
</dbReference>
<dbReference type="AlphaFoldDB" id="X0V6Q6"/>
<proteinExistence type="predicted"/>
<gene>
    <name evidence="2" type="ORF">S01H1_34029</name>
</gene>
<feature type="domain" description="ArnR1-like winged helix-turn-helix" evidence="1">
    <location>
        <begin position="2"/>
        <end position="80"/>
    </location>
</feature>
<dbReference type="InterPro" id="IPR036390">
    <property type="entry name" value="WH_DNA-bd_sf"/>
</dbReference>
<organism evidence="2">
    <name type="scientific">marine sediment metagenome</name>
    <dbReference type="NCBI Taxonomy" id="412755"/>
    <lineage>
        <taxon>unclassified sequences</taxon>
        <taxon>metagenomes</taxon>
        <taxon>ecological metagenomes</taxon>
    </lineage>
</organism>
<name>X0V6Q6_9ZZZZ</name>
<dbReference type="InterPro" id="IPR036388">
    <property type="entry name" value="WH-like_DNA-bd_sf"/>
</dbReference>
<dbReference type="SUPFAM" id="SSF46785">
    <property type="entry name" value="Winged helix' DNA-binding domain"/>
    <property type="match status" value="1"/>
</dbReference>
<protein>
    <recommendedName>
        <fullName evidence="1">ArnR1-like winged helix-turn-helix domain-containing protein</fullName>
    </recommendedName>
</protein>
<comment type="caution">
    <text evidence="2">The sequence shown here is derived from an EMBL/GenBank/DDBJ whole genome shotgun (WGS) entry which is preliminary data.</text>
</comment>
<reference evidence="2" key="1">
    <citation type="journal article" date="2014" name="Front. Microbiol.">
        <title>High frequency of phylogenetically diverse reductive dehalogenase-homologous genes in deep subseafloor sedimentary metagenomes.</title>
        <authorList>
            <person name="Kawai M."/>
            <person name="Futagami T."/>
            <person name="Toyoda A."/>
            <person name="Takaki Y."/>
            <person name="Nishi S."/>
            <person name="Hori S."/>
            <person name="Arai W."/>
            <person name="Tsubouchi T."/>
            <person name="Morono Y."/>
            <person name="Uchiyama I."/>
            <person name="Ito T."/>
            <person name="Fujiyama A."/>
            <person name="Inagaki F."/>
            <person name="Takami H."/>
        </authorList>
    </citation>
    <scope>NUCLEOTIDE SEQUENCE</scope>
    <source>
        <strain evidence="2">Expedition CK06-06</strain>
    </source>
</reference>